<keyword evidence="3" id="KW-1185">Reference proteome</keyword>
<name>A0AAV5A1T4_9AGAM</name>
<dbReference type="EMBL" id="BPWL01000002">
    <property type="protein sequence ID" value="GJJ06971.1"/>
    <property type="molecule type" value="Genomic_DNA"/>
</dbReference>
<dbReference type="PANTHER" id="PTHR14218">
    <property type="entry name" value="PROTEASE S8 TRIPEPTIDYL PEPTIDASE I CLN2"/>
    <property type="match status" value="1"/>
</dbReference>
<evidence type="ECO:0000313" key="2">
    <source>
        <dbReference type="EMBL" id="GJJ06971.1"/>
    </source>
</evidence>
<sequence>MTQLVEKQLDDISNLNHTDYGKYFSKEEVEAFVRPESNVTTALDARLTEHNIKPKTTTPVGNLNRLTVEIPVHRAEKLLNASFDSVSFKSQLI</sequence>
<dbReference type="GO" id="GO:0008240">
    <property type="term" value="F:tripeptidyl-peptidase activity"/>
    <property type="evidence" value="ECO:0007669"/>
    <property type="project" value="TreeGrafter"/>
</dbReference>
<proteinExistence type="predicted"/>
<dbReference type="Proteomes" id="UP001050691">
    <property type="component" value="Unassembled WGS sequence"/>
</dbReference>
<accession>A0AAV5A1T4</accession>
<organism evidence="2 3">
    <name type="scientific">Clathrus columnatus</name>
    <dbReference type="NCBI Taxonomy" id="1419009"/>
    <lineage>
        <taxon>Eukaryota</taxon>
        <taxon>Fungi</taxon>
        <taxon>Dikarya</taxon>
        <taxon>Basidiomycota</taxon>
        <taxon>Agaricomycotina</taxon>
        <taxon>Agaricomycetes</taxon>
        <taxon>Phallomycetidae</taxon>
        <taxon>Phallales</taxon>
        <taxon>Clathraceae</taxon>
        <taxon>Clathrus</taxon>
    </lineage>
</organism>
<gene>
    <name evidence="2" type="ORF">Clacol_001169</name>
</gene>
<feature type="domain" description="Peptidase S53 activation" evidence="1">
    <location>
        <begin position="4"/>
        <end position="84"/>
    </location>
</feature>
<dbReference type="GO" id="GO:0004175">
    <property type="term" value="F:endopeptidase activity"/>
    <property type="evidence" value="ECO:0007669"/>
    <property type="project" value="TreeGrafter"/>
</dbReference>
<evidence type="ECO:0000313" key="3">
    <source>
        <dbReference type="Proteomes" id="UP001050691"/>
    </source>
</evidence>
<dbReference type="InterPro" id="IPR015366">
    <property type="entry name" value="S53_propep"/>
</dbReference>
<reference evidence="2" key="1">
    <citation type="submission" date="2021-10" db="EMBL/GenBank/DDBJ databases">
        <title>De novo Genome Assembly of Clathrus columnatus (Basidiomycota, Fungi) Using Illumina and Nanopore Sequence Data.</title>
        <authorList>
            <person name="Ogiso-Tanaka E."/>
            <person name="Itagaki H."/>
            <person name="Hosoya T."/>
            <person name="Hosaka K."/>
        </authorList>
    </citation>
    <scope>NUCLEOTIDE SEQUENCE</scope>
    <source>
        <strain evidence="2">MO-923</strain>
    </source>
</reference>
<dbReference type="InterPro" id="IPR050819">
    <property type="entry name" value="Tripeptidyl-peptidase_I"/>
</dbReference>
<dbReference type="AlphaFoldDB" id="A0AAV5A1T4"/>
<dbReference type="SUPFAM" id="SSF54897">
    <property type="entry name" value="Protease propeptides/inhibitors"/>
    <property type="match status" value="1"/>
</dbReference>
<dbReference type="PANTHER" id="PTHR14218:SF15">
    <property type="entry name" value="TRIPEPTIDYL-PEPTIDASE 1"/>
    <property type="match status" value="1"/>
</dbReference>
<evidence type="ECO:0000259" key="1">
    <source>
        <dbReference type="Pfam" id="PF09286"/>
    </source>
</evidence>
<dbReference type="GO" id="GO:0006508">
    <property type="term" value="P:proteolysis"/>
    <property type="evidence" value="ECO:0007669"/>
    <property type="project" value="TreeGrafter"/>
</dbReference>
<comment type="caution">
    <text evidence="2">The sequence shown here is derived from an EMBL/GenBank/DDBJ whole genome shotgun (WGS) entry which is preliminary data.</text>
</comment>
<protein>
    <recommendedName>
        <fullName evidence="1">Peptidase S53 activation domain-containing protein</fullName>
    </recommendedName>
</protein>
<dbReference type="Pfam" id="PF09286">
    <property type="entry name" value="Pro-kuma_activ"/>
    <property type="match status" value="1"/>
</dbReference>